<accession>A0ABR0LZ52</accession>
<reference evidence="2 3" key="1">
    <citation type="submission" date="2023-08" db="EMBL/GenBank/DDBJ databases">
        <title>Black Yeasts Isolated from many extreme environments.</title>
        <authorList>
            <person name="Coleine C."/>
            <person name="Stajich J.E."/>
            <person name="Selbmann L."/>
        </authorList>
    </citation>
    <scope>NUCLEOTIDE SEQUENCE [LARGE SCALE GENOMIC DNA]</scope>
    <source>
        <strain evidence="2 3">CCFEE 536</strain>
    </source>
</reference>
<evidence type="ECO:0000313" key="3">
    <source>
        <dbReference type="Proteomes" id="UP001357485"/>
    </source>
</evidence>
<feature type="compositionally biased region" description="Basic and acidic residues" evidence="1">
    <location>
        <begin position="360"/>
        <end position="393"/>
    </location>
</feature>
<feature type="compositionally biased region" description="Basic residues" evidence="1">
    <location>
        <begin position="418"/>
        <end position="427"/>
    </location>
</feature>
<name>A0ABR0LZ52_9PEZI</name>
<organism evidence="2 3">
    <name type="scientific">Cryomyces antarcticus</name>
    <dbReference type="NCBI Taxonomy" id="329879"/>
    <lineage>
        <taxon>Eukaryota</taxon>
        <taxon>Fungi</taxon>
        <taxon>Dikarya</taxon>
        <taxon>Ascomycota</taxon>
        <taxon>Pezizomycotina</taxon>
        <taxon>Dothideomycetes</taxon>
        <taxon>Dothideomycetes incertae sedis</taxon>
        <taxon>Cryomyces</taxon>
    </lineage>
</organism>
<comment type="caution">
    <text evidence="2">The sequence shown here is derived from an EMBL/GenBank/DDBJ whole genome shotgun (WGS) entry which is preliminary data.</text>
</comment>
<sequence length="433" mass="48766">MSPSPSTALKEPLPAAEPTSSSPMDSGVEPHLPPSPPLSTSQVSITSEGPSKSVSKLLRIFRDLKDGTWTEQAPWDKHRLLREEHTELWQRLNLDEDEDLRAWVKHKLRYDYDYDTEHLIIRMPTRLHDKFIVRVVARLRAQLATLTSANSDIRETVSRVSEGMQWTVPLGSMADSRPEREGGEIFNATPRSPDYVFEYAAARWPPLVLEISYSQKRADMDDLAYSYIRGSSGNIKTVVGLDIEYTPPGKSQKTKKATLDVWRYGLVRDSDGEEVADCVREVGNEPFRSDDGNPLQGSLSLTLADFIPPRILPNVLTPATRALPISISFSDLTSDLAKSEEEMASLRTRSGLSLSPPQKWADRKRAASEEELDSGRERKYQAVEEAEERKASQEDSDFEPLGHAAQEQEPVEADRRIAIPRRSTRRSRALEED</sequence>
<evidence type="ECO:0000256" key="1">
    <source>
        <dbReference type="SAM" id="MobiDB-lite"/>
    </source>
</evidence>
<feature type="region of interest" description="Disordered" evidence="1">
    <location>
        <begin position="347"/>
        <end position="433"/>
    </location>
</feature>
<protein>
    <submittedName>
        <fullName evidence="2">Uncharacterized protein</fullName>
    </submittedName>
</protein>
<feature type="region of interest" description="Disordered" evidence="1">
    <location>
        <begin position="1"/>
        <end position="50"/>
    </location>
</feature>
<gene>
    <name evidence="2" type="ORF">LTR16_002092</name>
</gene>
<evidence type="ECO:0000313" key="2">
    <source>
        <dbReference type="EMBL" id="KAK5256914.1"/>
    </source>
</evidence>
<feature type="compositionally biased region" description="Polar residues" evidence="1">
    <location>
        <begin position="347"/>
        <end position="356"/>
    </location>
</feature>
<dbReference type="Proteomes" id="UP001357485">
    <property type="component" value="Unassembled WGS sequence"/>
</dbReference>
<proteinExistence type="predicted"/>
<feature type="compositionally biased region" description="Polar residues" evidence="1">
    <location>
        <begin position="40"/>
        <end position="50"/>
    </location>
</feature>
<keyword evidence="3" id="KW-1185">Reference proteome</keyword>
<dbReference type="EMBL" id="JAVRRA010008354">
    <property type="protein sequence ID" value="KAK5256914.1"/>
    <property type="molecule type" value="Genomic_DNA"/>
</dbReference>